<keyword evidence="4" id="KW-0862">Zinc</keyword>
<dbReference type="PROSITE" id="PS50199">
    <property type="entry name" value="ZF_RANBP2_2"/>
    <property type="match status" value="2"/>
</dbReference>
<dbReference type="InterPro" id="IPR036443">
    <property type="entry name" value="Znf_RanBP2_sf"/>
</dbReference>
<evidence type="ECO:0000313" key="6">
    <source>
        <dbReference type="EMBL" id="CAH1791115.1"/>
    </source>
</evidence>
<dbReference type="CDD" id="cd00085">
    <property type="entry name" value="HNHc"/>
    <property type="match status" value="1"/>
</dbReference>
<dbReference type="Pfam" id="PF00271">
    <property type="entry name" value="Helicase_C"/>
    <property type="match status" value="1"/>
</dbReference>
<dbReference type="PANTHER" id="PTHR45766:SF6">
    <property type="entry name" value="SWI_SNF-RELATED MATRIX-ASSOCIATED ACTIN-DEPENDENT REGULATOR OF CHROMATIN SUBFAMILY A-LIKE PROTEIN 1"/>
    <property type="match status" value="1"/>
</dbReference>
<evidence type="ECO:0000256" key="4">
    <source>
        <dbReference type="ARBA" id="ARBA00022833"/>
    </source>
</evidence>
<keyword evidence="3" id="KW-0378">Hydrolase</keyword>
<dbReference type="SUPFAM" id="SSF90209">
    <property type="entry name" value="Ran binding protein zinc finger-like"/>
    <property type="match status" value="1"/>
</dbReference>
<keyword evidence="1" id="KW-0479">Metal-binding</keyword>
<dbReference type="InterPro" id="IPR001876">
    <property type="entry name" value="Znf_RanBP2"/>
</dbReference>
<feature type="compositionally biased region" description="Polar residues" evidence="5">
    <location>
        <begin position="512"/>
        <end position="523"/>
    </location>
</feature>
<comment type="caution">
    <text evidence="6">The sequence shown here is derived from an EMBL/GenBank/DDBJ whole genome shotgun (WGS) entry which is preliminary data.</text>
</comment>
<evidence type="ECO:0000313" key="7">
    <source>
        <dbReference type="Proteomes" id="UP000749559"/>
    </source>
</evidence>
<dbReference type="GO" id="GO:0031297">
    <property type="term" value="P:replication fork processing"/>
    <property type="evidence" value="ECO:0007669"/>
    <property type="project" value="TreeGrafter"/>
</dbReference>
<dbReference type="InterPro" id="IPR001650">
    <property type="entry name" value="Helicase_C-like"/>
</dbReference>
<dbReference type="InterPro" id="IPR027417">
    <property type="entry name" value="P-loop_NTPase"/>
</dbReference>
<feature type="region of interest" description="Disordered" evidence="5">
    <location>
        <begin position="1322"/>
        <end position="1397"/>
    </location>
</feature>
<dbReference type="Proteomes" id="UP000749559">
    <property type="component" value="Unassembled WGS sequence"/>
</dbReference>
<dbReference type="InterPro" id="IPR049730">
    <property type="entry name" value="SNF2/RAD54-like_C"/>
</dbReference>
<dbReference type="InterPro" id="IPR002711">
    <property type="entry name" value="HNH"/>
</dbReference>
<name>A0A8J1U6Z6_OWEFU</name>
<feature type="region of interest" description="Disordered" evidence="5">
    <location>
        <begin position="621"/>
        <end position="671"/>
    </location>
</feature>
<feature type="region of interest" description="Disordered" evidence="5">
    <location>
        <begin position="825"/>
        <end position="852"/>
    </location>
</feature>
<feature type="compositionally biased region" description="Basic and acidic residues" evidence="5">
    <location>
        <begin position="754"/>
        <end position="765"/>
    </location>
</feature>
<feature type="region of interest" description="Disordered" evidence="5">
    <location>
        <begin position="366"/>
        <end position="414"/>
    </location>
</feature>
<dbReference type="EMBL" id="CAIIXF020000008">
    <property type="protein sequence ID" value="CAH1791115.1"/>
    <property type="molecule type" value="Genomic_DNA"/>
</dbReference>
<organism evidence="6 7">
    <name type="scientific">Owenia fusiformis</name>
    <name type="common">Polychaete worm</name>
    <dbReference type="NCBI Taxonomy" id="6347"/>
    <lineage>
        <taxon>Eukaryota</taxon>
        <taxon>Metazoa</taxon>
        <taxon>Spiralia</taxon>
        <taxon>Lophotrochozoa</taxon>
        <taxon>Annelida</taxon>
        <taxon>Polychaeta</taxon>
        <taxon>Sedentaria</taxon>
        <taxon>Canalipalpata</taxon>
        <taxon>Sabellida</taxon>
        <taxon>Oweniida</taxon>
        <taxon>Oweniidae</taxon>
        <taxon>Owenia</taxon>
    </lineage>
</organism>
<dbReference type="Gene3D" id="3.40.50.300">
    <property type="entry name" value="P-loop containing nucleotide triphosphate hydrolases"/>
    <property type="match status" value="1"/>
</dbReference>
<protein>
    <submittedName>
        <fullName evidence="6">Uncharacterized protein</fullName>
    </submittedName>
</protein>
<proteinExistence type="predicted"/>
<feature type="compositionally biased region" description="Basic residues" evidence="5">
    <location>
        <begin position="548"/>
        <end position="557"/>
    </location>
</feature>
<dbReference type="GO" id="GO:0004519">
    <property type="term" value="F:endonuclease activity"/>
    <property type="evidence" value="ECO:0007669"/>
    <property type="project" value="InterPro"/>
</dbReference>
<feature type="compositionally biased region" description="Polar residues" evidence="5">
    <location>
        <begin position="1340"/>
        <end position="1372"/>
    </location>
</feature>
<feature type="compositionally biased region" description="Polar residues" evidence="5">
    <location>
        <begin position="1032"/>
        <end position="1050"/>
    </location>
</feature>
<feature type="compositionally biased region" description="Basic and acidic residues" evidence="5">
    <location>
        <begin position="495"/>
        <end position="511"/>
    </location>
</feature>
<dbReference type="GO" id="GO:0016787">
    <property type="term" value="F:hydrolase activity"/>
    <property type="evidence" value="ECO:0007669"/>
    <property type="project" value="UniProtKB-KW"/>
</dbReference>
<evidence type="ECO:0000256" key="1">
    <source>
        <dbReference type="ARBA" id="ARBA00022723"/>
    </source>
</evidence>
<dbReference type="GO" id="GO:0003676">
    <property type="term" value="F:nucleic acid binding"/>
    <property type="evidence" value="ECO:0007669"/>
    <property type="project" value="InterPro"/>
</dbReference>
<dbReference type="Gene3D" id="1.10.30.50">
    <property type="match status" value="1"/>
</dbReference>
<dbReference type="PANTHER" id="PTHR45766">
    <property type="entry name" value="DNA ANNEALING HELICASE AND ENDONUCLEASE ZRANB3 FAMILY MEMBER"/>
    <property type="match status" value="1"/>
</dbReference>
<keyword evidence="7" id="KW-1185">Reference proteome</keyword>
<feature type="compositionally biased region" description="Polar residues" evidence="5">
    <location>
        <begin position="377"/>
        <end position="394"/>
    </location>
</feature>
<dbReference type="SMART" id="SM00490">
    <property type="entry name" value="HELICc"/>
    <property type="match status" value="1"/>
</dbReference>
<feature type="region of interest" description="Disordered" evidence="5">
    <location>
        <begin position="1032"/>
        <end position="1054"/>
    </location>
</feature>
<dbReference type="SMART" id="SM00547">
    <property type="entry name" value="ZnF_RBZ"/>
    <property type="match status" value="2"/>
</dbReference>
<feature type="region of interest" description="Disordered" evidence="5">
    <location>
        <begin position="452"/>
        <end position="566"/>
    </location>
</feature>
<evidence type="ECO:0000256" key="2">
    <source>
        <dbReference type="ARBA" id="ARBA00022771"/>
    </source>
</evidence>
<dbReference type="PROSITE" id="PS01358">
    <property type="entry name" value="ZF_RANBP2_1"/>
    <property type="match status" value="2"/>
</dbReference>
<feature type="compositionally biased region" description="Polar residues" evidence="5">
    <location>
        <begin position="1381"/>
        <end position="1394"/>
    </location>
</feature>
<dbReference type="SUPFAM" id="SSF52540">
    <property type="entry name" value="P-loop containing nucleoside triphosphate hydrolases"/>
    <property type="match status" value="1"/>
</dbReference>
<feature type="compositionally biased region" description="Acidic residues" evidence="5">
    <location>
        <begin position="485"/>
        <end position="494"/>
    </location>
</feature>
<sequence length="1621" mass="181071">MVRRLKKNVLTQLPPKRRQKISFELKQSEYTKEVDELWKEMNQSKDKNKIQQIMQRVGYHGNNNSGGDNDKYKDVRVLAGSLYTITCKAKIGPVNDYIEDLLRNDGLKFIVFCYHHDMMNGISCMLRKSKVKFIRIDGSVPTELRHAHVAQFQNDKATRVAVLSIGACGTGITLTEASLVVFAELDWTPGVLEQCEDRAHRIGQKQAVNVHYLVAKGILDEWLWSALSRKMTVITTTLNGKTQVLKMDDPTSQATVEKLSKAEAYIIPEHEDKEEEDIATFFQSQQPSGQKSLFDYFTPGSKDKQATVINETPTSLPSIKVAKRKRRKFKQILNEEELESDNEVAGAKKFKMEDNQSGVNAIQDLIGSSSDSDLSDNTEILSNNDMDSPEVTSNRQEDGESNNKQHEHRPSISTHSNIEDQFINLAENHILQEESSQSTNRNTESSFVLAKDSQDEYGYPDDDCDISYGDTQTSQEHVKVVPESQDTDDNDELMDEIHKSTSDKLQAKSDPKQSINNKQNGALETSIDEDFQTTPKYSFPSKTVAKTPKSRGRKRKLTQNTPASDTNDKIKDWSCHMCTYLNHTDLPYCEICSTPKQKTRPKRQLSGTYCTVCKGECVSEHSPSIHQKTKSPKNRISTPKRSQNELSTITPKHNSSIKSPVQTPCSSKVSHHMNHVSPHARIYRSYVGPKDPNHRKMASSGASKCLQVTPSASQTLDGAACSSPANNIKVDGSAANSANEAMVDKTMKHPKVNIKKDRNSDKINEDDQQDSDVEIKSSRLKRRNCFRIGDLDSDDNLEDNSRSAIEGKKTTAALESLSQVFDTDYNKDESQDSSESNKGHHYDSDTDVESYNADDYDANANDAATINAYDGESYAKKNQKVKQMAIKDFENSFKDTSKPIKVKAPINLTTQSQVCSTSAISYPSSKPQAIKSPAKEKIKASAFSKLVKSEGNSRKKFKFSKIKAKLKCNIPDKTARSDSDYDIENISQNNTDVETDLIQDYEDNMPGDVHHNGAKRDDIEYVIDSSIESKSNQSCVIEGKSQSGNDMSHSGNDKGVDNIAIHDTDESEHKMDVNARSLPHETKANRPLPSPTDHDPIPPKISDLNAIIAQKAATDKGDASPPPAKDLDAIIAEETAAAALVFSPGFSNASTMIGSPWVCPNCQCDNKPTYEDCDGCFEPRPKVEETPKDEGRVVNLDKVPVYPEFRYRCSRNTNRIFLYDQEGTSLESNFTVLDVESGNLDGLPDVLLHPRNLMIVQRFARLWNSLSKVYQRRIIKSGELFTNPCLFTEEIKQKAKSTFQRYRTKANVAVTAWKTAEEQNGSVRIIAKPPSKSKQKKTKNCTLSNPDSDPPRQSFTASNRQSPENTFSTIKTKQPEHNQTGKETSTTPSVSASGNEAKCLTPRTIINDLRNSSADGISNTSSDLPRPADGLTKGYLQALTTDAIPICMECNKPVNNPLLKKSTLQNSKNAWDLRFCSRDCAEASFMKTSREYAVKEVFQAERGVCQMCKFDCEHLRLTLSDSASLKERATTIDSSIYKVLSVSEKQAMIKRPQIKGKFYQVDHIVPVMEGGGWADLTNLRTLCTVCHKRVTSEQLKNRSKTKAARNTKHITTFFKSFSNQS</sequence>
<dbReference type="GO" id="GO:0008270">
    <property type="term" value="F:zinc ion binding"/>
    <property type="evidence" value="ECO:0007669"/>
    <property type="project" value="UniProtKB-KW"/>
</dbReference>
<feature type="compositionally biased region" description="Basic and acidic residues" evidence="5">
    <location>
        <begin position="395"/>
        <end position="410"/>
    </location>
</feature>
<accession>A0A8J1U6Z6</accession>
<dbReference type="OrthoDB" id="605656at2759"/>
<feature type="compositionally biased region" description="Polar residues" evidence="5">
    <location>
        <begin position="634"/>
        <end position="668"/>
    </location>
</feature>
<dbReference type="Pfam" id="PF01844">
    <property type="entry name" value="HNH"/>
    <property type="match status" value="1"/>
</dbReference>
<feature type="region of interest" description="Disordered" evidence="5">
    <location>
        <begin position="741"/>
        <end position="774"/>
    </location>
</feature>
<gene>
    <name evidence="6" type="ORF">OFUS_LOCUS16237</name>
</gene>
<keyword evidence="2" id="KW-0863">Zinc-finger</keyword>
<evidence type="ECO:0000256" key="3">
    <source>
        <dbReference type="ARBA" id="ARBA00022801"/>
    </source>
</evidence>
<dbReference type="InterPro" id="IPR003615">
    <property type="entry name" value="HNH_nuc"/>
</dbReference>
<dbReference type="GO" id="GO:0043596">
    <property type="term" value="C:nuclear replication fork"/>
    <property type="evidence" value="ECO:0007669"/>
    <property type="project" value="TreeGrafter"/>
</dbReference>
<feature type="compositionally biased region" description="Basic and acidic residues" evidence="5">
    <location>
        <begin position="825"/>
        <end position="844"/>
    </location>
</feature>
<dbReference type="GO" id="GO:0006281">
    <property type="term" value="P:DNA repair"/>
    <property type="evidence" value="ECO:0007669"/>
    <property type="project" value="TreeGrafter"/>
</dbReference>
<dbReference type="Gene3D" id="4.10.1060.10">
    <property type="entry name" value="Zinc finger, RanBP2-type"/>
    <property type="match status" value="1"/>
</dbReference>
<evidence type="ECO:0000256" key="5">
    <source>
        <dbReference type="SAM" id="MobiDB-lite"/>
    </source>
</evidence>
<dbReference type="CDD" id="cd18793">
    <property type="entry name" value="SF2_C_SNF"/>
    <property type="match status" value="1"/>
</dbReference>
<dbReference type="PROSITE" id="PS51194">
    <property type="entry name" value="HELICASE_CTER"/>
    <property type="match status" value="1"/>
</dbReference>
<reference evidence="6" key="1">
    <citation type="submission" date="2022-03" db="EMBL/GenBank/DDBJ databases">
        <authorList>
            <person name="Martin C."/>
        </authorList>
    </citation>
    <scope>NUCLEOTIDE SEQUENCE</scope>
</reference>